<dbReference type="AlphaFoldDB" id="A0ABD5PAA1"/>
<dbReference type="PANTHER" id="PTHR43586:SF8">
    <property type="entry name" value="CYSTEINE DESULFURASE 1, CHLOROPLASTIC"/>
    <property type="match status" value="1"/>
</dbReference>
<name>A0ABD5PAA1_9EURY</name>
<keyword evidence="3" id="KW-0032">Aminotransferase</keyword>
<dbReference type="PANTHER" id="PTHR43586">
    <property type="entry name" value="CYSTEINE DESULFURASE"/>
    <property type="match status" value="1"/>
</dbReference>
<dbReference type="Gene3D" id="3.90.1150.10">
    <property type="entry name" value="Aspartate Aminotransferase, domain 1"/>
    <property type="match status" value="1"/>
</dbReference>
<evidence type="ECO:0000256" key="1">
    <source>
        <dbReference type="ARBA" id="ARBA00022898"/>
    </source>
</evidence>
<evidence type="ECO:0000313" key="4">
    <source>
        <dbReference type="Proteomes" id="UP001595921"/>
    </source>
</evidence>
<sequence>MDPAELRADVPTFDETVYLNTGASGPSPRRVVAAANDCLERHEFDAPGEEGMYPFAWDQFDRTRERVAEFVGADPDEIALTQSTSDGINRVACAIDWEPGDTVVRTDLEHSAGILPWKRLRDRRGVEVEVVQTDAGRLDLDDLDDALADAELLFLSAIDWCYGTELPVAEAVELAHEAGARVLVDAVQVPGQTTMDVREWGADYVVAAGHKWLLGPWGAGFVYVDRAAAEALEPSFVGYRSVEEPMAESYVFKPGAPRLEVGTTSPGPYAGLRAAMDAIEAVGLDTVERHVERLTDRLKAGLPDGALLSPREYESGLVSWRVDDAEATVERLREEGVVLRSLPVDGAVRASLHVVNTEEDVDRLLGAL</sequence>
<proteinExistence type="predicted"/>
<evidence type="ECO:0000259" key="2">
    <source>
        <dbReference type="Pfam" id="PF00266"/>
    </source>
</evidence>
<protein>
    <submittedName>
        <fullName evidence="3">Aminotransferase class V-fold PLP-dependent enzyme</fullName>
    </submittedName>
</protein>
<dbReference type="InterPro" id="IPR015424">
    <property type="entry name" value="PyrdxlP-dep_Trfase"/>
</dbReference>
<dbReference type="Proteomes" id="UP001595921">
    <property type="component" value="Unassembled WGS sequence"/>
</dbReference>
<dbReference type="InterPro" id="IPR015422">
    <property type="entry name" value="PyrdxlP-dep_Trfase_small"/>
</dbReference>
<organism evidence="3 4">
    <name type="scientific">Halobium salinum</name>
    <dbReference type="NCBI Taxonomy" id="1364940"/>
    <lineage>
        <taxon>Archaea</taxon>
        <taxon>Methanobacteriati</taxon>
        <taxon>Methanobacteriota</taxon>
        <taxon>Stenosarchaea group</taxon>
        <taxon>Halobacteria</taxon>
        <taxon>Halobacteriales</taxon>
        <taxon>Haloferacaceae</taxon>
        <taxon>Halobium</taxon>
    </lineage>
</organism>
<accession>A0ABD5PAA1</accession>
<dbReference type="EMBL" id="JBHSDS010000003">
    <property type="protein sequence ID" value="MFC4357658.1"/>
    <property type="molecule type" value="Genomic_DNA"/>
</dbReference>
<keyword evidence="1" id="KW-0663">Pyridoxal phosphate</keyword>
<dbReference type="GO" id="GO:0008483">
    <property type="term" value="F:transaminase activity"/>
    <property type="evidence" value="ECO:0007669"/>
    <property type="project" value="UniProtKB-KW"/>
</dbReference>
<evidence type="ECO:0000313" key="3">
    <source>
        <dbReference type="EMBL" id="MFC4357658.1"/>
    </source>
</evidence>
<reference evidence="3 4" key="1">
    <citation type="journal article" date="2019" name="Int. J. Syst. Evol. Microbiol.">
        <title>The Global Catalogue of Microorganisms (GCM) 10K type strain sequencing project: providing services to taxonomists for standard genome sequencing and annotation.</title>
        <authorList>
            <consortium name="The Broad Institute Genomics Platform"/>
            <consortium name="The Broad Institute Genome Sequencing Center for Infectious Disease"/>
            <person name="Wu L."/>
            <person name="Ma J."/>
        </authorList>
    </citation>
    <scope>NUCLEOTIDE SEQUENCE [LARGE SCALE GENOMIC DNA]</scope>
    <source>
        <strain evidence="3 4">CGMCC 1.12553</strain>
    </source>
</reference>
<keyword evidence="3" id="KW-0808">Transferase</keyword>
<gene>
    <name evidence="3" type="ORF">ACFO0N_06810</name>
</gene>
<dbReference type="SUPFAM" id="SSF53383">
    <property type="entry name" value="PLP-dependent transferases"/>
    <property type="match status" value="1"/>
</dbReference>
<dbReference type="InterPro" id="IPR000192">
    <property type="entry name" value="Aminotrans_V_dom"/>
</dbReference>
<dbReference type="Pfam" id="PF00266">
    <property type="entry name" value="Aminotran_5"/>
    <property type="match status" value="1"/>
</dbReference>
<dbReference type="InterPro" id="IPR015421">
    <property type="entry name" value="PyrdxlP-dep_Trfase_major"/>
</dbReference>
<keyword evidence="4" id="KW-1185">Reference proteome</keyword>
<comment type="caution">
    <text evidence="3">The sequence shown here is derived from an EMBL/GenBank/DDBJ whole genome shotgun (WGS) entry which is preliminary data.</text>
</comment>
<feature type="domain" description="Aminotransferase class V" evidence="2">
    <location>
        <begin position="17"/>
        <end position="364"/>
    </location>
</feature>
<dbReference type="Gene3D" id="3.40.640.10">
    <property type="entry name" value="Type I PLP-dependent aspartate aminotransferase-like (Major domain)"/>
    <property type="match status" value="1"/>
</dbReference>
<dbReference type="RefSeq" id="WP_267622035.1">
    <property type="nucleotide sequence ID" value="NZ_JAODIW010000006.1"/>
</dbReference>